<evidence type="ECO:0000259" key="5">
    <source>
        <dbReference type="SMART" id="SM01361"/>
    </source>
</evidence>
<comment type="caution">
    <text evidence="2">Lacks conserved residue(s) required for the propagation of feature annotation.</text>
</comment>
<dbReference type="InterPro" id="IPR050473">
    <property type="entry name" value="A2M/Complement_sys"/>
</dbReference>
<feature type="transmembrane region" description="Helical" evidence="3">
    <location>
        <begin position="1251"/>
        <end position="1277"/>
    </location>
</feature>
<keyword evidence="3" id="KW-0812">Transmembrane</keyword>
<keyword evidence="3" id="KW-0472">Membrane</keyword>
<dbReference type="Gene3D" id="2.60.40.10">
    <property type="entry name" value="Immunoglobulins"/>
    <property type="match status" value="2"/>
</dbReference>
<protein>
    <submittedName>
        <fullName evidence="6">CD109 antigen-like</fullName>
    </submittedName>
</protein>
<dbReference type="InterPro" id="IPR041555">
    <property type="entry name" value="MG3"/>
</dbReference>
<dbReference type="SMART" id="SM00192">
    <property type="entry name" value="LDLa"/>
    <property type="match status" value="1"/>
</dbReference>
<dbReference type="Pfam" id="PF07677">
    <property type="entry name" value="A2M_recep"/>
    <property type="match status" value="1"/>
</dbReference>
<evidence type="ECO:0000259" key="4">
    <source>
        <dbReference type="SMART" id="SM01360"/>
    </source>
</evidence>
<comment type="caution">
    <text evidence="6">The sequence shown here is derived from an EMBL/GenBank/DDBJ whole genome shotgun (WGS) entry which is preliminary data.</text>
</comment>
<dbReference type="Proteomes" id="UP000192247">
    <property type="component" value="Unassembled WGS sequence"/>
</dbReference>
<dbReference type="OrthoDB" id="6488702at2759"/>
<proteinExistence type="predicted"/>
<dbReference type="AlphaFoldDB" id="A0A1V9X0E8"/>
<dbReference type="InterPro" id="IPR036055">
    <property type="entry name" value="LDL_receptor-like_sf"/>
</dbReference>
<dbReference type="CDD" id="cd00112">
    <property type="entry name" value="LDLa"/>
    <property type="match status" value="1"/>
</dbReference>
<dbReference type="Pfam" id="PF07678">
    <property type="entry name" value="TED_complement"/>
    <property type="match status" value="1"/>
</dbReference>
<dbReference type="InterPro" id="IPR013783">
    <property type="entry name" value="Ig-like_fold"/>
</dbReference>
<gene>
    <name evidence="6" type="ORF">BIW11_13868</name>
</gene>
<dbReference type="GO" id="GO:0005615">
    <property type="term" value="C:extracellular space"/>
    <property type="evidence" value="ECO:0007669"/>
    <property type="project" value="InterPro"/>
</dbReference>
<dbReference type="Pfam" id="PF17791">
    <property type="entry name" value="MG3"/>
    <property type="match status" value="1"/>
</dbReference>
<dbReference type="InParanoid" id="A0A1V9X0E8"/>
<dbReference type="SUPFAM" id="SSF49410">
    <property type="entry name" value="Alpha-macroglobulin receptor domain"/>
    <property type="match status" value="1"/>
</dbReference>
<dbReference type="PANTHER" id="PTHR11412:SF146">
    <property type="entry name" value="CD109 ANTIGEN"/>
    <property type="match status" value="1"/>
</dbReference>
<name>A0A1V9X0E8_9ACAR</name>
<feature type="domain" description="Alpha-2-macroglobulin" evidence="4">
    <location>
        <begin position="447"/>
        <end position="538"/>
    </location>
</feature>
<reference evidence="6 7" key="1">
    <citation type="journal article" date="2017" name="Gigascience">
        <title>Draft genome of the honey bee ectoparasitic mite, Tropilaelaps mercedesae, is shaped by the parasitic life history.</title>
        <authorList>
            <person name="Dong X."/>
            <person name="Armstrong S.D."/>
            <person name="Xia D."/>
            <person name="Makepeace B.L."/>
            <person name="Darby A.C."/>
            <person name="Kadowaki T."/>
        </authorList>
    </citation>
    <scope>NUCLEOTIDE SEQUENCE [LARGE SCALE GENOMIC DNA]</scope>
    <source>
        <strain evidence="6">Wuxi-XJTLU</strain>
    </source>
</reference>
<dbReference type="Pfam" id="PF00207">
    <property type="entry name" value="A2M"/>
    <property type="match status" value="1"/>
</dbReference>
<evidence type="ECO:0000256" key="1">
    <source>
        <dbReference type="ARBA" id="ARBA00023157"/>
    </source>
</evidence>
<dbReference type="InterPro" id="IPR002172">
    <property type="entry name" value="LDrepeatLR_classA_rpt"/>
</dbReference>
<feature type="non-terminal residue" evidence="6">
    <location>
        <position position="1"/>
    </location>
</feature>
<keyword evidence="3" id="KW-1133">Transmembrane helix</keyword>
<dbReference type="SUPFAM" id="SSF48239">
    <property type="entry name" value="Terpenoid cyclases/Protein prenyltransferases"/>
    <property type="match status" value="1"/>
</dbReference>
<dbReference type="STRING" id="418985.A0A1V9X0E8"/>
<evidence type="ECO:0000256" key="3">
    <source>
        <dbReference type="SAM" id="Phobius"/>
    </source>
</evidence>
<dbReference type="Gene3D" id="4.10.400.10">
    <property type="entry name" value="Low-density Lipoprotein Receptor"/>
    <property type="match status" value="1"/>
</dbReference>
<organism evidence="6 7">
    <name type="scientific">Tropilaelaps mercedesae</name>
    <dbReference type="NCBI Taxonomy" id="418985"/>
    <lineage>
        <taxon>Eukaryota</taxon>
        <taxon>Metazoa</taxon>
        <taxon>Ecdysozoa</taxon>
        <taxon>Arthropoda</taxon>
        <taxon>Chelicerata</taxon>
        <taxon>Arachnida</taxon>
        <taxon>Acari</taxon>
        <taxon>Parasitiformes</taxon>
        <taxon>Mesostigmata</taxon>
        <taxon>Gamasina</taxon>
        <taxon>Dermanyssoidea</taxon>
        <taxon>Laelapidae</taxon>
        <taxon>Tropilaelaps</taxon>
    </lineage>
</organism>
<dbReference type="InterPro" id="IPR009048">
    <property type="entry name" value="A-macroglobulin_rcpt-bd"/>
</dbReference>
<keyword evidence="7" id="KW-1185">Reference proteome</keyword>
<evidence type="ECO:0000313" key="7">
    <source>
        <dbReference type="Proteomes" id="UP000192247"/>
    </source>
</evidence>
<dbReference type="InterPro" id="IPR011626">
    <property type="entry name" value="Alpha-macroglobulin_TED"/>
</dbReference>
<dbReference type="PROSITE" id="PS50068">
    <property type="entry name" value="LDLRA_2"/>
    <property type="match status" value="1"/>
</dbReference>
<dbReference type="SUPFAM" id="SSF57424">
    <property type="entry name" value="LDL receptor-like module"/>
    <property type="match status" value="1"/>
</dbReference>
<sequence>VEEKRILLERWYTERFDVYVSMPPFAVMTDEYLEGDISANFTNVAPTYGNLTVRVIVKPFSKSTKTKKPVALIDNFIEDYIHDFRGAYHFQYSLAQLASLAHPYRLSDCEVEVHASVGERYIDVVVDGFSKARIVNDSIAVTILGEKPLIFKPQMEFYVYVQVSYHDQMKLPEERLNEANITITLTAAGHLGRFEIHHNVHKLDSNGVTRIRELAPEKTERIYIRAAFHIDGVIAATAEETMVAFYRHDDRQLQVTTSTTDGVLRVWINKQQDRRGDLVEVVADFTTEAIVCATSLDTDLIANQGRNDITPAQVTRALLRMETSGTRLIGGIARDRDGGPDELFFYATLNAAVDVNKTFEYAGLILFTNLPMTQTTDENCNSTGRIPCRTGVQCYFVRERCDGYRNCEDGSDESGCGDLFEEDDDSFLFHVFRRNRFNNFFDATGSMFGYHDIFMGNLRQIFTKTEVPKAATLYHVNAIAISKEFGFQVLKKPVLHDSTRPFFMTTEAPTEAVYGEQIGLRVVLFNYQHFEVQAELILRDSDDYRFVHVEPFGVVHTYSPRLSRGDHQHVVFIKAWQHIIIHVPVVSTRVGEVTFKLIGRTQVANEEAEITVNFLPDGVGLQLHLAMMFDMRAISKNLKFFDFNITDTPIIPFDESHRRYVYDSCNARISVIGDVVGASSVDIPVPLGEFGFASGVQSGEHALFDFGYHLAVLHYLRLTNQMNPDSSKKLFEHLNKVLVDQTGYFRDGGFTMYKDEPSVWLTALAAKIYHSATFPDWEYKFLFIDPKLIERSVRFLLRHQDTQHGNFFEPRGLSHNRRHRAFMLDDRRRLRNFHEVALTAHVLITLAKVTDAIQGPMLGELAVAKKAAVRYLEEQMPRLRNSSYHMAITTYALKLAGSIQAETGWTVLQTMRRETEGMIYWSSVNIGAATIVYEAQRPFYYANMPAEDDALGVETTSYALMLMMEFGSQDDESQVVRWLNWMRYTDFGFVGTQDTLLAMEALTRYSFRTHVRDITNLKVSVQYSSNPGILHNLFINKENLAERKFIQEGPQVYGHAEVIAEGAGLAVVQMDVTYNVDRDYLLVPPAQDAFDLRIDTKYWGRNKSHVEVETCTRWTLTRVGNISGAAVVEVIVPSGFYHYRPVIDRYVAGGKQPRLKRAFIAERSAAFMFDAIPAYEWTCFKFHMQRWFPVANSTRYLKAKVYEYHAPENYKEKIFENRDLWVLNICEVCGSYQCPYCPFFSRTTRTSANTFVLLGTFVIFACIYLDGCINSGIPVYISHR</sequence>
<dbReference type="Gene3D" id="1.50.10.20">
    <property type="match status" value="1"/>
</dbReference>
<dbReference type="GO" id="GO:0004866">
    <property type="term" value="F:endopeptidase inhibitor activity"/>
    <property type="evidence" value="ECO:0007669"/>
    <property type="project" value="InterPro"/>
</dbReference>
<evidence type="ECO:0000256" key="2">
    <source>
        <dbReference type="PROSITE-ProRule" id="PRU00124"/>
    </source>
</evidence>
<dbReference type="EMBL" id="MNPL01030745">
    <property type="protein sequence ID" value="OQR66876.1"/>
    <property type="molecule type" value="Genomic_DNA"/>
</dbReference>
<feature type="domain" description="Alpha-macroglobulin receptor-binding" evidence="5">
    <location>
        <begin position="1123"/>
        <end position="1215"/>
    </location>
</feature>
<dbReference type="PANTHER" id="PTHR11412">
    <property type="entry name" value="MACROGLOBULIN / COMPLEMENT"/>
    <property type="match status" value="1"/>
</dbReference>
<dbReference type="InterPro" id="IPR036595">
    <property type="entry name" value="A-macroglobulin_rcpt-bd_sf"/>
</dbReference>
<dbReference type="SMART" id="SM01361">
    <property type="entry name" value="A2M_recep"/>
    <property type="match status" value="1"/>
</dbReference>
<dbReference type="InterPro" id="IPR001599">
    <property type="entry name" value="Macroglobln_a2"/>
</dbReference>
<evidence type="ECO:0000313" key="6">
    <source>
        <dbReference type="EMBL" id="OQR66876.1"/>
    </source>
</evidence>
<dbReference type="InterPro" id="IPR008930">
    <property type="entry name" value="Terpenoid_cyclase/PrenylTrfase"/>
</dbReference>
<dbReference type="Gene3D" id="2.60.40.690">
    <property type="entry name" value="Alpha-macroglobulin, receptor-binding domain"/>
    <property type="match status" value="1"/>
</dbReference>
<keyword evidence="1 2" id="KW-1015">Disulfide bond</keyword>
<feature type="disulfide bond" evidence="2">
    <location>
        <begin position="401"/>
        <end position="416"/>
    </location>
</feature>
<accession>A0A1V9X0E8</accession>
<dbReference type="SMART" id="SM01360">
    <property type="entry name" value="A2M"/>
    <property type="match status" value="1"/>
</dbReference>